<organism evidence="1 2">
    <name type="scientific">Marvinbryantia formatexigens DSM 14469</name>
    <dbReference type="NCBI Taxonomy" id="478749"/>
    <lineage>
        <taxon>Bacteria</taxon>
        <taxon>Bacillati</taxon>
        <taxon>Bacillota</taxon>
        <taxon>Clostridia</taxon>
        <taxon>Lachnospirales</taxon>
        <taxon>Lachnospiraceae</taxon>
        <taxon>Marvinbryantia</taxon>
    </lineage>
</organism>
<evidence type="ECO:0000313" key="2">
    <source>
        <dbReference type="Proteomes" id="UP000005561"/>
    </source>
</evidence>
<dbReference type="Proteomes" id="UP000005561">
    <property type="component" value="Unassembled WGS sequence"/>
</dbReference>
<sequence length="82" mass="9604">MMLCNFSHKFFSFCCDEIPVLATYFPIIKQTGKYTDLRCFSNNKLYKRKAGDSSSRCFVYQTWKAGIEVFQGVFFRVAFRVA</sequence>
<dbReference type="AlphaFoldDB" id="C6LA46"/>
<proteinExistence type="predicted"/>
<dbReference type="EMBL" id="ACCL02000002">
    <property type="protein sequence ID" value="EET62453.1"/>
    <property type="molecule type" value="Genomic_DNA"/>
</dbReference>
<gene>
    <name evidence="1" type="ORF">BRYFOR_05488</name>
</gene>
<evidence type="ECO:0000313" key="1">
    <source>
        <dbReference type="EMBL" id="EET62453.1"/>
    </source>
</evidence>
<protein>
    <submittedName>
        <fullName evidence="1">Uncharacterized protein</fullName>
    </submittedName>
</protein>
<accession>C6LA46</accession>
<name>C6LA46_9FIRM</name>
<keyword evidence="2" id="KW-1185">Reference proteome</keyword>
<reference evidence="1" key="1">
    <citation type="submission" date="2009-07" db="EMBL/GenBank/DDBJ databases">
        <authorList>
            <person name="Weinstock G."/>
            <person name="Sodergren E."/>
            <person name="Clifton S."/>
            <person name="Fulton L."/>
            <person name="Fulton B."/>
            <person name="Courtney L."/>
            <person name="Fronick C."/>
            <person name="Harrison M."/>
            <person name="Strong C."/>
            <person name="Farmer C."/>
            <person name="Delahaunty K."/>
            <person name="Markovic C."/>
            <person name="Hall O."/>
            <person name="Minx P."/>
            <person name="Tomlinson C."/>
            <person name="Mitreva M."/>
            <person name="Nelson J."/>
            <person name="Hou S."/>
            <person name="Wollam A."/>
            <person name="Pepin K.H."/>
            <person name="Johnson M."/>
            <person name="Bhonagiri V."/>
            <person name="Nash W.E."/>
            <person name="Warren W."/>
            <person name="Chinwalla A."/>
            <person name="Mardis E.R."/>
            <person name="Wilson R.K."/>
        </authorList>
    </citation>
    <scope>NUCLEOTIDE SEQUENCE [LARGE SCALE GENOMIC DNA]</scope>
    <source>
        <strain evidence="1">DSM 14469</strain>
    </source>
</reference>
<comment type="caution">
    <text evidence="1">The sequence shown here is derived from an EMBL/GenBank/DDBJ whole genome shotgun (WGS) entry which is preliminary data.</text>
</comment>